<organism evidence="1 2">
    <name type="scientific">Cystoisospora suis</name>
    <dbReference type="NCBI Taxonomy" id="483139"/>
    <lineage>
        <taxon>Eukaryota</taxon>
        <taxon>Sar</taxon>
        <taxon>Alveolata</taxon>
        <taxon>Apicomplexa</taxon>
        <taxon>Conoidasida</taxon>
        <taxon>Coccidia</taxon>
        <taxon>Eucoccidiorida</taxon>
        <taxon>Eimeriorina</taxon>
        <taxon>Sarcocystidae</taxon>
        <taxon>Cystoisospora</taxon>
    </lineage>
</organism>
<name>A0A2C6JW96_9APIC</name>
<dbReference type="VEuPathDB" id="ToxoDB:CSUI_010747"/>
<gene>
    <name evidence="1" type="ORF">CSUI_010747</name>
</gene>
<feature type="non-terminal residue" evidence="1">
    <location>
        <position position="1"/>
    </location>
</feature>
<dbReference type="EMBL" id="MIGC01008179">
    <property type="protein sequence ID" value="PHJ15440.1"/>
    <property type="molecule type" value="Genomic_DNA"/>
</dbReference>
<sequence length="65" mass="7336">EGKPSISIVAISVRVVLKSFSASSRLRKNSLPRSNRYFTVVSTEASRRSMLSSRLSWRADSHVKR</sequence>
<comment type="caution">
    <text evidence="1">The sequence shown here is derived from an EMBL/GenBank/DDBJ whole genome shotgun (WGS) entry which is preliminary data.</text>
</comment>
<reference evidence="1 2" key="1">
    <citation type="journal article" date="2017" name="Int. J. Parasitol.">
        <title>The genome of the protozoan parasite Cystoisospora suis and a reverse vaccinology approach to identify vaccine candidates.</title>
        <authorList>
            <person name="Palmieri N."/>
            <person name="Shrestha A."/>
            <person name="Ruttkowski B."/>
            <person name="Beck T."/>
            <person name="Vogl C."/>
            <person name="Tomley F."/>
            <person name="Blake D.P."/>
            <person name="Joachim A."/>
        </authorList>
    </citation>
    <scope>NUCLEOTIDE SEQUENCE [LARGE SCALE GENOMIC DNA]</scope>
    <source>
        <strain evidence="1 2">Wien I</strain>
    </source>
</reference>
<protein>
    <submittedName>
        <fullName evidence="1">Uncharacterized protein</fullName>
    </submittedName>
</protein>
<evidence type="ECO:0000313" key="1">
    <source>
        <dbReference type="EMBL" id="PHJ15440.1"/>
    </source>
</evidence>
<accession>A0A2C6JW96</accession>
<evidence type="ECO:0000313" key="2">
    <source>
        <dbReference type="Proteomes" id="UP000221165"/>
    </source>
</evidence>
<dbReference type="GeneID" id="94434060"/>
<proteinExistence type="predicted"/>
<dbReference type="AlphaFoldDB" id="A0A2C6JW96"/>
<dbReference type="Proteomes" id="UP000221165">
    <property type="component" value="Unassembled WGS sequence"/>
</dbReference>
<dbReference type="RefSeq" id="XP_067917174.1">
    <property type="nucleotide sequence ID" value="XM_068070849.1"/>
</dbReference>
<keyword evidence="2" id="KW-1185">Reference proteome</keyword>